<keyword evidence="2" id="KW-1185">Reference proteome</keyword>
<evidence type="ECO:0000313" key="1">
    <source>
        <dbReference type="EMBL" id="OEL11742.1"/>
    </source>
</evidence>
<dbReference type="AlphaFoldDB" id="A0A1E5UFS1"/>
<sequence>MYQISGQELEKALELVSKVMNPLKKAESVLDRPSDEDLLFYDNVSMMEKLMVSERTLQRRRKNGEIRFIRFGGKIYYPKNFMVLPAHEPEVPEDEKDNIIPLNEFIKRYNTPRPRSRIIDVDRLAKRLTYFPRGENSPKELKKYIQHLKVKRKLHHATLQLWPKKIKLVGLPNIKSNSIPLKF</sequence>
<gene>
    <name evidence="1" type="ORF">BHF72_1778</name>
</gene>
<organism evidence="1 2">
    <name type="scientific">Cloacibacterium normanense</name>
    <dbReference type="NCBI Taxonomy" id="237258"/>
    <lineage>
        <taxon>Bacteria</taxon>
        <taxon>Pseudomonadati</taxon>
        <taxon>Bacteroidota</taxon>
        <taxon>Flavobacteriia</taxon>
        <taxon>Flavobacteriales</taxon>
        <taxon>Weeksellaceae</taxon>
    </lineage>
</organism>
<dbReference type="Proteomes" id="UP000095601">
    <property type="component" value="Unassembled WGS sequence"/>
</dbReference>
<proteinExistence type="predicted"/>
<accession>A0A1E5UFS1</accession>
<comment type="caution">
    <text evidence="1">The sequence shown here is derived from an EMBL/GenBank/DDBJ whole genome shotgun (WGS) entry which is preliminary data.</text>
</comment>
<evidence type="ECO:0000313" key="2">
    <source>
        <dbReference type="Proteomes" id="UP000095601"/>
    </source>
</evidence>
<name>A0A1E5UFS1_9FLAO</name>
<reference evidence="1 2" key="1">
    <citation type="submission" date="2016-09" db="EMBL/GenBank/DDBJ databases">
        <authorList>
            <person name="Capua I."/>
            <person name="De Benedictis P."/>
            <person name="Joannis T."/>
            <person name="Lombin L.H."/>
            <person name="Cattoli G."/>
        </authorList>
    </citation>
    <scope>NUCLEOTIDE SEQUENCE [LARGE SCALE GENOMIC DNA]</scope>
    <source>
        <strain evidence="1 2">NRS-1</strain>
    </source>
</reference>
<dbReference type="EMBL" id="MKGI01000023">
    <property type="protein sequence ID" value="OEL11742.1"/>
    <property type="molecule type" value="Genomic_DNA"/>
</dbReference>
<protein>
    <submittedName>
        <fullName evidence="1">Uncharacterized protein</fullName>
    </submittedName>
</protein>